<gene>
    <name evidence="2" type="ORF">E2C01_048025</name>
</gene>
<proteinExistence type="predicted"/>
<name>A0A5B7G930_PORTR</name>
<dbReference type="EMBL" id="VSRR010012121">
    <property type="protein sequence ID" value="MPC54119.1"/>
    <property type="molecule type" value="Genomic_DNA"/>
</dbReference>
<protein>
    <submittedName>
        <fullName evidence="2">Uncharacterized protein</fullName>
    </submittedName>
</protein>
<feature type="region of interest" description="Disordered" evidence="1">
    <location>
        <begin position="1"/>
        <end position="29"/>
    </location>
</feature>
<evidence type="ECO:0000313" key="3">
    <source>
        <dbReference type="Proteomes" id="UP000324222"/>
    </source>
</evidence>
<keyword evidence="3" id="KW-1185">Reference proteome</keyword>
<evidence type="ECO:0000256" key="1">
    <source>
        <dbReference type="SAM" id="MobiDB-lite"/>
    </source>
</evidence>
<dbReference type="Proteomes" id="UP000324222">
    <property type="component" value="Unassembled WGS sequence"/>
</dbReference>
<organism evidence="2 3">
    <name type="scientific">Portunus trituberculatus</name>
    <name type="common">Swimming crab</name>
    <name type="synonym">Neptunus trituberculatus</name>
    <dbReference type="NCBI Taxonomy" id="210409"/>
    <lineage>
        <taxon>Eukaryota</taxon>
        <taxon>Metazoa</taxon>
        <taxon>Ecdysozoa</taxon>
        <taxon>Arthropoda</taxon>
        <taxon>Crustacea</taxon>
        <taxon>Multicrustacea</taxon>
        <taxon>Malacostraca</taxon>
        <taxon>Eumalacostraca</taxon>
        <taxon>Eucarida</taxon>
        <taxon>Decapoda</taxon>
        <taxon>Pleocyemata</taxon>
        <taxon>Brachyura</taxon>
        <taxon>Eubrachyura</taxon>
        <taxon>Portunoidea</taxon>
        <taxon>Portunidae</taxon>
        <taxon>Portuninae</taxon>
        <taxon>Portunus</taxon>
    </lineage>
</organism>
<dbReference type="AlphaFoldDB" id="A0A5B7G930"/>
<reference evidence="2 3" key="1">
    <citation type="submission" date="2019-05" db="EMBL/GenBank/DDBJ databases">
        <title>Another draft genome of Portunus trituberculatus and its Hox gene families provides insights of decapod evolution.</title>
        <authorList>
            <person name="Jeong J.-H."/>
            <person name="Song I."/>
            <person name="Kim S."/>
            <person name="Choi T."/>
            <person name="Kim D."/>
            <person name="Ryu S."/>
            <person name="Kim W."/>
        </authorList>
    </citation>
    <scope>NUCLEOTIDE SEQUENCE [LARGE SCALE GENOMIC DNA]</scope>
    <source>
        <tissue evidence="2">Muscle</tissue>
    </source>
</reference>
<comment type="caution">
    <text evidence="2">The sequence shown here is derived from an EMBL/GenBank/DDBJ whole genome shotgun (WGS) entry which is preliminary data.</text>
</comment>
<accession>A0A5B7G930</accession>
<evidence type="ECO:0000313" key="2">
    <source>
        <dbReference type="EMBL" id="MPC54119.1"/>
    </source>
</evidence>
<sequence>MTKTCLPSGSRGPLRGCPSPTRVAPARSQ</sequence>